<organism evidence="1 2">
    <name type="scientific">Anaeromyces robustus</name>
    <dbReference type="NCBI Taxonomy" id="1754192"/>
    <lineage>
        <taxon>Eukaryota</taxon>
        <taxon>Fungi</taxon>
        <taxon>Fungi incertae sedis</taxon>
        <taxon>Chytridiomycota</taxon>
        <taxon>Chytridiomycota incertae sedis</taxon>
        <taxon>Neocallimastigomycetes</taxon>
        <taxon>Neocallimastigales</taxon>
        <taxon>Neocallimastigaceae</taxon>
        <taxon>Anaeromyces</taxon>
    </lineage>
</organism>
<keyword evidence="2" id="KW-1185">Reference proteome</keyword>
<reference evidence="1 2" key="1">
    <citation type="submission" date="2016-08" db="EMBL/GenBank/DDBJ databases">
        <title>A Parts List for Fungal Cellulosomes Revealed by Comparative Genomics.</title>
        <authorList>
            <consortium name="DOE Joint Genome Institute"/>
            <person name="Haitjema C.H."/>
            <person name="Gilmore S.P."/>
            <person name="Henske J.K."/>
            <person name="Solomon K.V."/>
            <person name="De Groot R."/>
            <person name="Kuo A."/>
            <person name="Mondo S.J."/>
            <person name="Salamov A.A."/>
            <person name="Labutti K."/>
            <person name="Zhao Z."/>
            <person name="Chiniquy J."/>
            <person name="Barry K."/>
            <person name="Brewer H.M."/>
            <person name="Purvine S.O."/>
            <person name="Wright A.T."/>
            <person name="Boxma B."/>
            <person name="Van Alen T."/>
            <person name="Hackstein J.H."/>
            <person name="Baker S.E."/>
            <person name="Grigoriev I.V."/>
            <person name="O'Malley M.A."/>
        </authorList>
    </citation>
    <scope>NUCLEOTIDE SEQUENCE [LARGE SCALE GENOMIC DNA]</scope>
    <source>
        <strain evidence="1 2">S4</strain>
    </source>
</reference>
<proteinExistence type="predicted"/>
<accession>A0A1Y1XCZ0</accession>
<reference evidence="1 2" key="2">
    <citation type="submission" date="2016-08" db="EMBL/GenBank/DDBJ databases">
        <title>Pervasive Adenine N6-methylation of Active Genes in Fungi.</title>
        <authorList>
            <consortium name="DOE Joint Genome Institute"/>
            <person name="Mondo S.J."/>
            <person name="Dannebaum R.O."/>
            <person name="Kuo R.C."/>
            <person name="Labutti K."/>
            <person name="Haridas S."/>
            <person name="Kuo A."/>
            <person name="Salamov A."/>
            <person name="Ahrendt S.R."/>
            <person name="Lipzen A."/>
            <person name="Sullivan W."/>
            <person name="Andreopoulos W.B."/>
            <person name="Clum A."/>
            <person name="Lindquist E."/>
            <person name="Daum C."/>
            <person name="Ramamoorthy G.K."/>
            <person name="Gryganskyi A."/>
            <person name="Culley D."/>
            <person name="Magnuson J.K."/>
            <person name="James T.Y."/>
            <person name="O'Malley M.A."/>
            <person name="Stajich J.E."/>
            <person name="Spatafora J.W."/>
            <person name="Visel A."/>
            <person name="Grigoriev I.V."/>
        </authorList>
    </citation>
    <scope>NUCLEOTIDE SEQUENCE [LARGE SCALE GENOMIC DNA]</scope>
    <source>
        <strain evidence="1 2">S4</strain>
    </source>
</reference>
<evidence type="ECO:0000313" key="2">
    <source>
        <dbReference type="Proteomes" id="UP000193944"/>
    </source>
</evidence>
<evidence type="ECO:0000313" key="1">
    <source>
        <dbReference type="EMBL" id="ORX83587.1"/>
    </source>
</evidence>
<gene>
    <name evidence="1" type="ORF">BCR32DRAFT_277908</name>
</gene>
<name>A0A1Y1XCZ0_9FUNG</name>
<dbReference type="Proteomes" id="UP000193944">
    <property type="component" value="Unassembled WGS sequence"/>
</dbReference>
<sequence length="130" mass="15921">MCSNNKINFSIFNRNNKNNNLIFLKKIQLCLYILDNLKDNNLLLYNINKMLNVNYNIKLFNVNILNFYHYNYYINYDLLKVSNNKEFKELLNNIKCLKHKNLFLFSNNCQIIFNEEYEDDYDSFLEYHDN</sequence>
<comment type="caution">
    <text evidence="1">The sequence shown here is derived from an EMBL/GenBank/DDBJ whole genome shotgun (WGS) entry which is preliminary data.</text>
</comment>
<dbReference type="AlphaFoldDB" id="A0A1Y1XCZ0"/>
<protein>
    <submittedName>
        <fullName evidence="1">Uncharacterized protein</fullName>
    </submittedName>
</protein>
<dbReference type="EMBL" id="MCFG01000070">
    <property type="protein sequence ID" value="ORX83587.1"/>
    <property type="molecule type" value="Genomic_DNA"/>
</dbReference>